<dbReference type="SUPFAM" id="SSF48452">
    <property type="entry name" value="TPR-like"/>
    <property type="match status" value="1"/>
</dbReference>
<protein>
    <submittedName>
        <fullName evidence="3">Uncharacterized protein</fullName>
    </submittedName>
</protein>
<gene>
    <name evidence="3" type="ORF">E6K73_00040</name>
</gene>
<sequence length="683" mass="76783">MSRGAARAPSGTLAPLPPGRRAAIAALAVAGLCLLVSVTYTIDDTDLWQHLLVGKAMWQMRGLPRVHLWTWPSYGKPEVPWSWGFRALLWPFWEAGGVFGLDAWRWLTTLLAFGLLLGAARRMGARGLSPLIVMVLCSLTYRLRAQVRPETLVAVLLALEIWVLESGRRAITPLRGAALVAIAWAWINVHLSYHLGLFLLGCYAVDAAYRARRPTAGAEPAGSRAGTYLWVLSLAVAISFANPSGWRAVRQPFEYFLFWRHEPIYTHIAELQPLQWRSHWKSGLPLLMLGWPVLLAWRARRAGLDVAEALACAAFTAFALSTQRFAGFYALVAAPFVARDLDLWVGSRRWPSWTAPAGRRAALASIGCVLVGLLEWSRPEYRLGLGIERNVLPEWACDFMAAHGVKGRGFNSYYFGGYMLWRFWPDRERLPFMDVHQTGSRDDRLLYEYAFTNRRYWQVFDGLRHFDYALIDAHPREIALGDHLHDFLDADSAWALVFRDDAAALFVKRGGPLENVAERFAYRLVPSGEDRVPDLARACQADTSVRRRARFELGRQVAESPLNARAHSILAALAWIERDAAGAREHLRAALEVEPRTFAAHRRLGLIALGQDRPREAIREFEAERRLGYGDGDLNFLLGQAYQRLGDARRALAYYRREVEIHPQNAAAREAIGAMESRSGDAP</sequence>
<accession>A0A538SSF7</accession>
<name>A0A538SSF7_UNCEI</name>
<feature type="transmembrane region" description="Helical" evidence="2">
    <location>
        <begin position="221"/>
        <end position="241"/>
    </location>
</feature>
<evidence type="ECO:0000256" key="1">
    <source>
        <dbReference type="PROSITE-ProRule" id="PRU00339"/>
    </source>
</evidence>
<feature type="transmembrane region" description="Helical" evidence="2">
    <location>
        <begin position="127"/>
        <end position="143"/>
    </location>
</feature>
<keyword evidence="2" id="KW-1133">Transmembrane helix</keyword>
<comment type="caution">
    <text evidence="3">The sequence shown here is derived from an EMBL/GenBank/DDBJ whole genome shotgun (WGS) entry which is preliminary data.</text>
</comment>
<dbReference type="EMBL" id="VBOT01000001">
    <property type="protein sequence ID" value="TMQ54306.1"/>
    <property type="molecule type" value="Genomic_DNA"/>
</dbReference>
<keyword evidence="2" id="KW-0812">Transmembrane</keyword>
<proteinExistence type="predicted"/>
<reference evidence="3 4" key="1">
    <citation type="journal article" date="2019" name="Nat. Microbiol.">
        <title>Mediterranean grassland soil C-N compound turnover is dependent on rainfall and depth, and is mediated by genomically divergent microorganisms.</title>
        <authorList>
            <person name="Diamond S."/>
            <person name="Andeer P.F."/>
            <person name="Li Z."/>
            <person name="Crits-Christoph A."/>
            <person name="Burstein D."/>
            <person name="Anantharaman K."/>
            <person name="Lane K.R."/>
            <person name="Thomas B.C."/>
            <person name="Pan C."/>
            <person name="Northen T.R."/>
            <person name="Banfield J.F."/>
        </authorList>
    </citation>
    <scope>NUCLEOTIDE SEQUENCE [LARGE SCALE GENOMIC DNA]</scope>
    <source>
        <strain evidence="3">WS_3</strain>
    </source>
</reference>
<dbReference type="PROSITE" id="PS50005">
    <property type="entry name" value="TPR"/>
    <property type="match status" value="1"/>
</dbReference>
<evidence type="ECO:0000313" key="4">
    <source>
        <dbReference type="Proteomes" id="UP000320184"/>
    </source>
</evidence>
<feature type="transmembrane region" description="Helical" evidence="2">
    <location>
        <begin position="193"/>
        <end position="209"/>
    </location>
</feature>
<dbReference type="AlphaFoldDB" id="A0A538SSF7"/>
<feature type="transmembrane region" description="Helical" evidence="2">
    <location>
        <begin position="103"/>
        <end position="120"/>
    </location>
</feature>
<dbReference type="InterPro" id="IPR019734">
    <property type="entry name" value="TPR_rpt"/>
</dbReference>
<evidence type="ECO:0000256" key="2">
    <source>
        <dbReference type="SAM" id="Phobius"/>
    </source>
</evidence>
<dbReference type="Gene3D" id="1.25.40.10">
    <property type="entry name" value="Tetratricopeptide repeat domain"/>
    <property type="match status" value="1"/>
</dbReference>
<dbReference type="SMART" id="SM00028">
    <property type="entry name" value="TPR"/>
    <property type="match status" value="2"/>
</dbReference>
<keyword evidence="2" id="KW-0472">Membrane</keyword>
<dbReference type="InterPro" id="IPR011990">
    <property type="entry name" value="TPR-like_helical_dom_sf"/>
</dbReference>
<organism evidence="3 4">
    <name type="scientific">Eiseniibacteriota bacterium</name>
    <dbReference type="NCBI Taxonomy" id="2212470"/>
    <lineage>
        <taxon>Bacteria</taxon>
        <taxon>Candidatus Eiseniibacteriota</taxon>
    </lineage>
</organism>
<keyword evidence="1" id="KW-0802">TPR repeat</keyword>
<dbReference type="Proteomes" id="UP000320184">
    <property type="component" value="Unassembled WGS sequence"/>
</dbReference>
<feature type="transmembrane region" description="Helical" evidence="2">
    <location>
        <begin position="21"/>
        <end position="42"/>
    </location>
</feature>
<evidence type="ECO:0000313" key="3">
    <source>
        <dbReference type="EMBL" id="TMQ54306.1"/>
    </source>
</evidence>
<feature type="repeat" description="TPR" evidence="1">
    <location>
        <begin position="632"/>
        <end position="665"/>
    </location>
</feature>